<dbReference type="HOGENOM" id="CLU_1920833_0_0_1"/>
<feature type="transmembrane region" description="Helical" evidence="1">
    <location>
        <begin position="12"/>
        <end position="30"/>
    </location>
</feature>
<feature type="transmembrane region" description="Helical" evidence="1">
    <location>
        <begin position="92"/>
        <end position="111"/>
    </location>
</feature>
<evidence type="ECO:0000313" key="2">
    <source>
        <dbReference type="EnsemblPlants" id="PGSC0003DMT400089710"/>
    </source>
</evidence>
<evidence type="ECO:0000313" key="3">
    <source>
        <dbReference type="Proteomes" id="UP000011115"/>
    </source>
</evidence>
<dbReference type="AlphaFoldDB" id="M1DIR9"/>
<keyword evidence="1" id="KW-0472">Membrane</keyword>
<reference evidence="3" key="1">
    <citation type="journal article" date="2011" name="Nature">
        <title>Genome sequence and analysis of the tuber crop potato.</title>
        <authorList>
            <consortium name="The Potato Genome Sequencing Consortium"/>
        </authorList>
    </citation>
    <scope>NUCLEOTIDE SEQUENCE [LARGE SCALE GENOMIC DNA]</scope>
    <source>
        <strain evidence="3">cv. DM1-3 516 R44</strain>
    </source>
</reference>
<dbReference type="Proteomes" id="UP000011115">
    <property type="component" value="Unassembled WGS sequence"/>
</dbReference>
<accession>M1DIR9</accession>
<sequence length="132" mass="14715">MGVMGLSLIVRVHVLILFSGAAGLNLGSWVESRHVGSFGQLGRTSRTTQRFAEVPLIAFNFMLNCELGFATFDERPEFAECTRRLTESLPSSLFFAPLILKCTITFGGLILDRRKMSAIHRKAFPIADMPFF</sequence>
<keyword evidence="1" id="KW-0812">Transmembrane</keyword>
<dbReference type="InParanoid" id="M1DIR9"/>
<dbReference type="PaxDb" id="4113-PGSC0003DMT400089710"/>
<evidence type="ECO:0000256" key="1">
    <source>
        <dbReference type="SAM" id="Phobius"/>
    </source>
</evidence>
<reference evidence="2" key="2">
    <citation type="submission" date="2015-06" db="UniProtKB">
        <authorList>
            <consortium name="EnsemblPlants"/>
        </authorList>
    </citation>
    <scope>IDENTIFICATION</scope>
    <source>
        <strain evidence="2">DM1-3 516 R44</strain>
    </source>
</reference>
<dbReference type="EnsemblPlants" id="PGSC0003DMT400089710">
    <property type="protein sequence ID" value="PGSC0003DMT400089710"/>
    <property type="gene ID" value="PGSC0003DMG400039281"/>
</dbReference>
<name>M1DIR9_SOLTU</name>
<keyword evidence="1" id="KW-1133">Transmembrane helix</keyword>
<organism evidence="2 3">
    <name type="scientific">Solanum tuberosum</name>
    <name type="common">Potato</name>
    <dbReference type="NCBI Taxonomy" id="4113"/>
    <lineage>
        <taxon>Eukaryota</taxon>
        <taxon>Viridiplantae</taxon>
        <taxon>Streptophyta</taxon>
        <taxon>Embryophyta</taxon>
        <taxon>Tracheophyta</taxon>
        <taxon>Spermatophyta</taxon>
        <taxon>Magnoliopsida</taxon>
        <taxon>eudicotyledons</taxon>
        <taxon>Gunneridae</taxon>
        <taxon>Pentapetalae</taxon>
        <taxon>asterids</taxon>
        <taxon>lamiids</taxon>
        <taxon>Solanales</taxon>
        <taxon>Solanaceae</taxon>
        <taxon>Solanoideae</taxon>
        <taxon>Solaneae</taxon>
        <taxon>Solanum</taxon>
    </lineage>
</organism>
<dbReference type="Gramene" id="PGSC0003DMT400089710">
    <property type="protein sequence ID" value="PGSC0003DMT400089710"/>
    <property type="gene ID" value="PGSC0003DMG400039281"/>
</dbReference>
<protein>
    <submittedName>
        <fullName evidence="2">Uncharacterized protein</fullName>
    </submittedName>
</protein>
<proteinExistence type="predicted"/>
<keyword evidence="3" id="KW-1185">Reference proteome</keyword>